<dbReference type="EMBL" id="MAYW01000064">
    <property type="protein sequence ID" value="ODS32393.1"/>
    <property type="molecule type" value="Genomic_DNA"/>
</dbReference>
<reference evidence="1 2" key="1">
    <citation type="submission" date="2016-07" db="EMBL/GenBank/DDBJ databases">
        <title>Draft genome of Scalindua rubra, obtained from a brine-seawater interface in the Red Sea, sheds light on salt adaptation in anammox bacteria.</title>
        <authorList>
            <person name="Speth D.R."/>
            <person name="Lagkouvardos I."/>
            <person name="Wang Y."/>
            <person name="Qian P.-Y."/>
            <person name="Dutilh B.E."/>
            <person name="Jetten M.S."/>
        </authorList>
    </citation>
    <scope>NUCLEOTIDE SEQUENCE [LARGE SCALE GENOMIC DNA]</scope>
    <source>
        <strain evidence="1">BSI-1</strain>
    </source>
</reference>
<accession>A0A1E3X9U6</accession>
<protein>
    <submittedName>
        <fullName evidence="1">Uncharacterized protein</fullName>
    </submittedName>
</protein>
<dbReference type="Proteomes" id="UP000094056">
    <property type="component" value="Unassembled WGS sequence"/>
</dbReference>
<feature type="non-terminal residue" evidence="1">
    <location>
        <position position="25"/>
    </location>
</feature>
<dbReference type="AlphaFoldDB" id="A0A1E3X9U6"/>
<name>A0A1E3X9U6_9BACT</name>
<evidence type="ECO:0000313" key="2">
    <source>
        <dbReference type="Proteomes" id="UP000094056"/>
    </source>
</evidence>
<organism evidence="1 2">
    <name type="scientific">Candidatus Scalindua rubra</name>
    <dbReference type="NCBI Taxonomy" id="1872076"/>
    <lineage>
        <taxon>Bacteria</taxon>
        <taxon>Pseudomonadati</taxon>
        <taxon>Planctomycetota</taxon>
        <taxon>Candidatus Brocadiia</taxon>
        <taxon>Candidatus Brocadiales</taxon>
        <taxon>Candidatus Scalinduaceae</taxon>
        <taxon>Candidatus Scalindua</taxon>
    </lineage>
</organism>
<sequence length="25" mass="2935">MADIIVISFQTLQYIRKVYYLTGQA</sequence>
<comment type="caution">
    <text evidence="1">The sequence shown here is derived from an EMBL/GenBank/DDBJ whole genome shotgun (WGS) entry which is preliminary data.</text>
</comment>
<proteinExistence type="predicted"/>
<gene>
    <name evidence="1" type="ORF">SCARUB_02460</name>
</gene>
<evidence type="ECO:0000313" key="1">
    <source>
        <dbReference type="EMBL" id="ODS32393.1"/>
    </source>
</evidence>